<accession>A0A520S0V1</accession>
<proteinExistence type="predicted"/>
<evidence type="ECO:0000313" key="3">
    <source>
        <dbReference type="Proteomes" id="UP000316199"/>
    </source>
</evidence>
<name>A0A520S0V1_9GAMM</name>
<dbReference type="Pfam" id="PF11219">
    <property type="entry name" value="DUF3014"/>
    <property type="match status" value="1"/>
</dbReference>
<reference evidence="2 3" key="1">
    <citation type="submission" date="2019-02" db="EMBL/GenBank/DDBJ databases">
        <title>Prokaryotic population dynamics and viral predation in marine succession experiment using metagenomics: the confinement effect.</title>
        <authorList>
            <person name="Haro-Moreno J.M."/>
            <person name="Rodriguez-Valera F."/>
            <person name="Lopez-Perez M."/>
        </authorList>
    </citation>
    <scope>NUCLEOTIDE SEQUENCE [LARGE SCALE GENOMIC DNA]</scope>
    <source>
        <strain evidence="2">MED-G157</strain>
    </source>
</reference>
<dbReference type="AlphaFoldDB" id="A0A520S0V1"/>
<comment type="caution">
    <text evidence="2">The sequence shown here is derived from an EMBL/GenBank/DDBJ whole genome shotgun (WGS) entry which is preliminary data.</text>
</comment>
<dbReference type="InterPro" id="IPR021382">
    <property type="entry name" value="DUF3014"/>
</dbReference>
<sequence length="288" mass="32520">MSEYKPIIYTAIVAGLMVVLFFGYSIIQPTDETVIISQPVSAVDPQPEQVVEDGPESEIFPVEVNFQNRPKASVEKVIMTKNETEPFLFVLPLLDDSDQLIRDGVVSLTRNEGINFWLSPAELIRKFVVFVDNIAKGKVAREAILVIAPSDPFIVTTISEKTFLLDPLSYERYDNFTEVVTSIDARRAAEFYELLQPLFQEAFEELGYPEQNFNSVVFRAIGQLLEAPVVKDPILLTRPVVMYEFLDPSLESLSALHKQMIRIGPNNTKALHLKLSEIAVELRSILEK</sequence>
<feature type="transmembrane region" description="Helical" evidence="1">
    <location>
        <begin position="7"/>
        <end position="27"/>
    </location>
</feature>
<protein>
    <submittedName>
        <fullName evidence="2">DUF3014 domain-containing protein</fullName>
    </submittedName>
</protein>
<evidence type="ECO:0000313" key="2">
    <source>
        <dbReference type="EMBL" id="RZO76094.1"/>
    </source>
</evidence>
<dbReference type="EMBL" id="SHAG01000018">
    <property type="protein sequence ID" value="RZO76094.1"/>
    <property type="molecule type" value="Genomic_DNA"/>
</dbReference>
<keyword evidence="1" id="KW-0812">Transmembrane</keyword>
<gene>
    <name evidence="2" type="ORF">EVA68_05380</name>
</gene>
<keyword evidence="1" id="KW-1133">Transmembrane helix</keyword>
<dbReference type="Proteomes" id="UP000316199">
    <property type="component" value="Unassembled WGS sequence"/>
</dbReference>
<organism evidence="2 3">
    <name type="scientific">OM182 bacterium</name>
    <dbReference type="NCBI Taxonomy" id="2510334"/>
    <lineage>
        <taxon>Bacteria</taxon>
        <taxon>Pseudomonadati</taxon>
        <taxon>Pseudomonadota</taxon>
        <taxon>Gammaproteobacteria</taxon>
        <taxon>OMG group</taxon>
        <taxon>OM182 clade</taxon>
    </lineage>
</organism>
<evidence type="ECO:0000256" key="1">
    <source>
        <dbReference type="SAM" id="Phobius"/>
    </source>
</evidence>
<keyword evidence="1" id="KW-0472">Membrane</keyword>